<dbReference type="GO" id="GO:0035243">
    <property type="term" value="F:protein-arginine omega-N symmetric methyltransferase activity"/>
    <property type="evidence" value="ECO:0007669"/>
    <property type="project" value="TreeGrafter"/>
</dbReference>
<dbReference type="AlphaFoldDB" id="A0A1C2HXV8"/>
<dbReference type="InterPro" id="IPR029063">
    <property type="entry name" value="SAM-dependent_MTases_sf"/>
</dbReference>
<sequence length="418" mass="46249">MQDQLAAFGGQLPGDGGPHPAGGASDQNNFFGSFQEDSMRAERPDFLTHSQGGRKASLPVPDAAAQAHSALLLERIRAEIQAAGGVISFRRYMEMALYTPGLGYYMAGQNRLGADGDFVTAPEMGSLLGRVLARVLAPLLQTDARSDGILEFGAGRGFLAQQIQQCLPMIPYTVLELSPDLQAQQRAMLPSVNHVQQLPAHWRGVMLANEVLDAMPVVVVETDDQDVLRERAVRWNGEGLEWAWMPEPYGIEALDPGLLPLMAQWPEHYRTELHPLATAWMQEVADSLQSGALILIDYGHEAGEYYHPQRQTGSLRAYYRQHWLDDPFYWPGLCDLTAHVNFSALLHAAPTLGLEVDFYGNLARFLVEHGLADVYAEMAAGQEVAALFALNNEIKRLTMPQEMGESFKVLILKKREKI</sequence>
<feature type="compositionally biased region" description="Gly residues" evidence="3">
    <location>
        <begin position="11"/>
        <end position="20"/>
    </location>
</feature>
<keyword evidence="5" id="KW-1185">Reference proteome</keyword>
<keyword evidence="1" id="KW-0489">Methyltransferase</keyword>
<comment type="caution">
    <text evidence="4">The sequence shown here is derived from an EMBL/GenBank/DDBJ whole genome shotgun (WGS) entry which is preliminary data.</text>
</comment>
<dbReference type="SUPFAM" id="SSF53335">
    <property type="entry name" value="S-adenosyl-L-methionine-dependent methyltransferases"/>
    <property type="match status" value="1"/>
</dbReference>
<dbReference type="InterPro" id="IPR003788">
    <property type="entry name" value="NDUFAF7"/>
</dbReference>
<evidence type="ECO:0008006" key="6">
    <source>
        <dbReference type="Google" id="ProtNLM"/>
    </source>
</evidence>
<evidence type="ECO:0000256" key="2">
    <source>
        <dbReference type="ARBA" id="ARBA00022679"/>
    </source>
</evidence>
<accession>A0A1C2HXV8</accession>
<evidence type="ECO:0000313" key="4">
    <source>
        <dbReference type="EMBL" id="OCX68591.1"/>
    </source>
</evidence>
<dbReference type="PANTHER" id="PTHR12049:SF7">
    <property type="entry name" value="PROTEIN ARGININE METHYLTRANSFERASE NDUFAF7, MITOCHONDRIAL"/>
    <property type="match status" value="1"/>
</dbReference>
<name>A0A1C2HXV8_ACITH</name>
<reference evidence="4" key="1">
    <citation type="journal article" date="2016" name="Int. J. Mol. Sci.">
        <title>Comparative genomics of the extreme acidophile Acidithiobacillus thiooxidans reveals intraspecific divergence and niche adaptation.</title>
        <authorList>
            <person name="Zhang X."/>
            <person name="Feng X."/>
            <person name="Tao J."/>
            <person name="Ma L."/>
            <person name="Xiao Y."/>
            <person name="Liang Y."/>
            <person name="Liu X."/>
            <person name="Yin H."/>
        </authorList>
    </citation>
    <scope>NUCLEOTIDE SEQUENCE [LARGE SCALE GENOMIC DNA]</scope>
    <source>
        <strain evidence="4">DXS-W</strain>
    </source>
</reference>
<evidence type="ECO:0000313" key="5">
    <source>
        <dbReference type="Proteomes" id="UP000095008"/>
    </source>
</evidence>
<evidence type="ECO:0000256" key="3">
    <source>
        <dbReference type="SAM" id="MobiDB-lite"/>
    </source>
</evidence>
<proteinExistence type="predicted"/>
<gene>
    <name evidence="4" type="ORF">A6M23_17740</name>
</gene>
<dbReference type="InterPro" id="IPR038375">
    <property type="entry name" value="NDUFAF7_sf"/>
</dbReference>
<dbReference type="Proteomes" id="UP000095008">
    <property type="component" value="Unassembled WGS sequence"/>
</dbReference>
<dbReference type="EMBL" id="LWRY01000259">
    <property type="protein sequence ID" value="OCX68591.1"/>
    <property type="molecule type" value="Genomic_DNA"/>
</dbReference>
<keyword evidence="2" id="KW-0808">Transferase</keyword>
<dbReference type="Pfam" id="PF02636">
    <property type="entry name" value="Methyltransf_28"/>
    <property type="match status" value="1"/>
</dbReference>
<dbReference type="PANTHER" id="PTHR12049">
    <property type="entry name" value="PROTEIN ARGININE METHYLTRANSFERASE NDUFAF7, MITOCHONDRIAL"/>
    <property type="match status" value="1"/>
</dbReference>
<dbReference type="GO" id="GO:0032259">
    <property type="term" value="P:methylation"/>
    <property type="evidence" value="ECO:0007669"/>
    <property type="project" value="UniProtKB-KW"/>
</dbReference>
<evidence type="ECO:0000256" key="1">
    <source>
        <dbReference type="ARBA" id="ARBA00022603"/>
    </source>
</evidence>
<dbReference type="Gene3D" id="3.40.50.12710">
    <property type="match status" value="1"/>
</dbReference>
<protein>
    <recommendedName>
        <fullName evidence="6">SAM-dependent methyltransferase</fullName>
    </recommendedName>
</protein>
<dbReference type="OrthoDB" id="9794208at2"/>
<feature type="region of interest" description="Disordered" evidence="3">
    <location>
        <begin position="8"/>
        <end position="31"/>
    </location>
</feature>
<organism evidence="4 5">
    <name type="scientific">Acidithiobacillus thiooxidans</name>
    <name type="common">Thiobacillus thiooxidans</name>
    <dbReference type="NCBI Taxonomy" id="930"/>
    <lineage>
        <taxon>Bacteria</taxon>
        <taxon>Pseudomonadati</taxon>
        <taxon>Pseudomonadota</taxon>
        <taxon>Acidithiobacillia</taxon>
        <taxon>Acidithiobacillales</taxon>
        <taxon>Acidithiobacillaceae</taxon>
        <taxon>Acidithiobacillus</taxon>
    </lineage>
</organism>